<dbReference type="PANTHER" id="PTHR43215">
    <property type="entry name" value="RADIAL SPOKE HEAD 1 HOMOLOG"/>
    <property type="match status" value="1"/>
</dbReference>
<dbReference type="Pfam" id="PF02493">
    <property type="entry name" value="MORN"/>
    <property type="match status" value="2"/>
</dbReference>
<dbReference type="AlphaFoldDB" id="A0A0W8DVW0"/>
<sequence length="422" mass="48454">MAYLPQQRTEERAQQLVIFDPFNARRRTICSEKRIYQFDPTDYGFLLSFDMYKSALDPSGALEFAFDPLRALHAHEDSRLQWPEYPYKQVTIDRVRTKAGQSSIDGNELSEIAAAGALLMARGQETGALLQIEQYDRENENDQTGWKELERRFLEERAAFRQAKREFIRSEKAKVVSILDAQAAGERAQQEQDELAAWGARQIVKRYEDGNKYDGDGVTENGVPIPHGYGTLWVPEEKYTTTVGRAADIKRVIRYVGEWKNGLMYGNGTYFWASGESWKGNFIRDEMQGKGVYTSSEGDSDEPNSSRDTGRDGKKTEQELRPNQRIRYFDAGQHVCWGDELVCGCRVRLFNNRHFGDPLVSVVKRSNVGLEVETEAVVVRYDPQTDRHLVRMVETEKTRWISLSNSNFRVLASRPIARFLDE</sequence>
<dbReference type="InterPro" id="IPR003409">
    <property type="entry name" value="MORN"/>
</dbReference>
<evidence type="ECO:0000256" key="2">
    <source>
        <dbReference type="SAM" id="MobiDB-lite"/>
    </source>
</evidence>
<dbReference type="OrthoDB" id="437960at2759"/>
<dbReference type="SUPFAM" id="SSF82185">
    <property type="entry name" value="Histone H3 K4-specific methyltransferase SET7/9 N-terminal domain"/>
    <property type="match status" value="1"/>
</dbReference>
<gene>
    <name evidence="3" type="ORF">AM587_10016775</name>
</gene>
<reference evidence="3 4" key="1">
    <citation type="submission" date="2015-11" db="EMBL/GenBank/DDBJ databases">
        <title>Genomes and virulence difference between two physiological races of Phytophthora nicotianae.</title>
        <authorList>
            <person name="Liu H."/>
            <person name="Ma X."/>
            <person name="Yu H."/>
            <person name="Fang D."/>
            <person name="Li Y."/>
            <person name="Wang X."/>
            <person name="Wang W."/>
            <person name="Dong Y."/>
            <person name="Xiao B."/>
        </authorList>
    </citation>
    <scope>NUCLEOTIDE SEQUENCE [LARGE SCALE GENOMIC DNA]</scope>
    <source>
        <strain evidence="4">race 0</strain>
    </source>
</reference>
<feature type="region of interest" description="Disordered" evidence="2">
    <location>
        <begin position="291"/>
        <end position="319"/>
    </location>
</feature>
<dbReference type="STRING" id="4790.A0A0W8DVW0"/>
<dbReference type="SMART" id="SM00698">
    <property type="entry name" value="MORN"/>
    <property type="match status" value="2"/>
</dbReference>
<dbReference type="Proteomes" id="UP000052943">
    <property type="component" value="Unassembled WGS sequence"/>
</dbReference>
<comment type="caution">
    <text evidence="3">The sequence shown here is derived from an EMBL/GenBank/DDBJ whole genome shotgun (WGS) entry which is preliminary data.</text>
</comment>
<dbReference type="Gene3D" id="2.20.110.10">
    <property type="entry name" value="Histone H3 K4-specific methyltransferase SET7/9 N-terminal domain"/>
    <property type="match status" value="1"/>
</dbReference>
<evidence type="ECO:0000313" key="3">
    <source>
        <dbReference type="EMBL" id="KUG00385.1"/>
    </source>
</evidence>
<keyword evidence="1" id="KW-0677">Repeat</keyword>
<organism evidence="3 4">
    <name type="scientific">Phytophthora nicotianae</name>
    <name type="common">Potato buckeye rot agent</name>
    <name type="synonym">Phytophthora parasitica</name>
    <dbReference type="NCBI Taxonomy" id="4792"/>
    <lineage>
        <taxon>Eukaryota</taxon>
        <taxon>Sar</taxon>
        <taxon>Stramenopiles</taxon>
        <taxon>Oomycota</taxon>
        <taxon>Peronosporomycetes</taxon>
        <taxon>Peronosporales</taxon>
        <taxon>Peronosporaceae</taxon>
        <taxon>Phytophthora</taxon>
    </lineage>
</organism>
<feature type="compositionally biased region" description="Basic and acidic residues" evidence="2">
    <location>
        <begin position="304"/>
        <end position="319"/>
    </location>
</feature>
<accession>A0A0W8DVW0</accession>
<evidence type="ECO:0000256" key="1">
    <source>
        <dbReference type="ARBA" id="ARBA00022737"/>
    </source>
</evidence>
<dbReference type="PANTHER" id="PTHR43215:SF14">
    <property type="entry name" value="RADIAL SPOKE HEAD 1 HOMOLOG"/>
    <property type="match status" value="1"/>
</dbReference>
<protein>
    <submittedName>
        <fullName evidence="3">Uncharacterized protein</fullName>
    </submittedName>
</protein>
<proteinExistence type="predicted"/>
<dbReference type="EMBL" id="LNFO01000691">
    <property type="protein sequence ID" value="KUG00385.1"/>
    <property type="molecule type" value="Genomic_DNA"/>
</dbReference>
<evidence type="ECO:0000313" key="4">
    <source>
        <dbReference type="Proteomes" id="UP000052943"/>
    </source>
</evidence>
<name>A0A0W8DVW0_PHYNI</name>